<evidence type="ECO:0000256" key="6">
    <source>
        <dbReference type="ARBA" id="ARBA00023136"/>
    </source>
</evidence>
<evidence type="ECO:0000256" key="4">
    <source>
        <dbReference type="ARBA" id="ARBA00022692"/>
    </source>
</evidence>
<evidence type="ECO:0000259" key="9">
    <source>
        <dbReference type="Pfam" id="PF12704"/>
    </source>
</evidence>
<proteinExistence type="inferred from homology"/>
<dbReference type="Pfam" id="PF02687">
    <property type="entry name" value="FtsX"/>
    <property type="match status" value="1"/>
</dbReference>
<keyword evidence="6 7" id="KW-0472">Membrane</keyword>
<evidence type="ECO:0000256" key="1">
    <source>
        <dbReference type="ARBA" id="ARBA00004651"/>
    </source>
</evidence>
<comment type="caution">
    <text evidence="10">The sequence shown here is derived from an EMBL/GenBank/DDBJ whole genome shotgun (WGS) entry which is preliminary data.</text>
</comment>
<gene>
    <name evidence="10" type="ORF">ACFSOY_02690</name>
</gene>
<evidence type="ECO:0000259" key="8">
    <source>
        <dbReference type="Pfam" id="PF02687"/>
    </source>
</evidence>
<dbReference type="InterPro" id="IPR025857">
    <property type="entry name" value="MacB_PCD"/>
</dbReference>
<feature type="domain" description="MacB-like periplasmic core" evidence="9">
    <location>
        <begin position="30"/>
        <end position="242"/>
    </location>
</feature>
<reference evidence="11" key="1">
    <citation type="journal article" date="2019" name="Int. J. Syst. Evol. Microbiol.">
        <title>The Global Catalogue of Microorganisms (GCM) 10K type strain sequencing project: providing services to taxonomists for standard genome sequencing and annotation.</title>
        <authorList>
            <consortium name="The Broad Institute Genomics Platform"/>
            <consortium name="The Broad Institute Genome Sequencing Center for Infectious Disease"/>
            <person name="Wu L."/>
            <person name="Ma J."/>
        </authorList>
    </citation>
    <scope>NUCLEOTIDE SEQUENCE [LARGE SCALE GENOMIC DNA]</scope>
    <source>
        <strain evidence="11">CGMCC 1.13574</strain>
    </source>
</reference>
<dbReference type="InterPro" id="IPR051447">
    <property type="entry name" value="Lipoprotein-release_system"/>
</dbReference>
<evidence type="ECO:0000256" key="2">
    <source>
        <dbReference type="ARBA" id="ARBA00005236"/>
    </source>
</evidence>
<evidence type="ECO:0000256" key="3">
    <source>
        <dbReference type="ARBA" id="ARBA00022475"/>
    </source>
</evidence>
<comment type="similarity">
    <text evidence="2">Belongs to the ABC-4 integral membrane protein family. LolC/E subfamily.</text>
</comment>
<evidence type="ECO:0000256" key="7">
    <source>
        <dbReference type="SAM" id="Phobius"/>
    </source>
</evidence>
<feature type="transmembrane region" description="Helical" evidence="7">
    <location>
        <begin position="21"/>
        <end position="38"/>
    </location>
</feature>
<dbReference type="InterPro" id="IPR003838">
    <property type="entry name" value="ABC3_permease_C"/>
</dbReference>
<dbReference type="PANTHER" id="PTHR30489">
    <property type="entry name" value="LIPOPROTEIN-RELEASING SYSTEM TRANSMEMBRANE PROTEIN LOLE"/>
    <property type="match status" value="1"/>
</dbReference>
<keyword evidence="5 7" id="KW-1133">Transmembrane helix</keyword>
<feature type="transmembrane region" description="Helical" evidence="7">
    <location>
        <begin position="376"/>
        <end position="401"/>
    </location>
</feature>
<keyword evidence="3" id="KW-1003">Cell membrane</keyword>
<evidence type="ECO:0000313" key="11">
    <source>
        <dbReference type="Proteomes" id="UP001597343"/>
    </source>
</evidence>
<evidence type="ECO:0000313" key="10">
    <source>
        <dbReference type="EMBL" id="MFD2168926.1"/>
    </source>
</evidence>
<feature type="transmembrane region" description="Helical" evidence="7">
    <location>
        <begin position="281"/>
        <end position="305"/>
    </location>
</feature>
<dbReference type="PANTHER" id="PTHR30489:SF0">
    <property type="entry name" value="LIPOPROTEIN-RELEASING SYSTEM TRANSMEMBRANE PROTEIN LOLE"/>
    <property type="match status" value="1"/>
</dbReference>
<dbReference type="RefSeq" id="WP_386043981.1">
    <property type="nucleotide sequence ID" value="NZ_JBHUIO010000002.1"/>
</dbReference>
<protein>
    <submittedName>
        <fullName evidence="10">ABC transporter permease</fullName>
    </submittedName>
</protein>
<feature type="domain" description="ABC3 transporter permease C-terminal" evidence="8">
    <location>
        <begin position="287"/>
        <end position="411"/>
    </location>
</feature>
<dbReference type="EMBL" id="JBHUIO010000002">
    <property type="protein sequence ID" value="MFD2168926.1"/>
    <property type="molecule type" value="Genomic_DNA"/>
</dbReference>
<sequence>MNIYSLSFKNIFENKWRTLTLGSFIFVVSFLLVFFLSFTSTIKSNMEEAISYVLTGDLQIREASTKEEDMFTMKGDWGDLAYLKREQTDKVEQALRGDEQIVESTRLVRHAALLSKDELMEPSLIVGMESKTNAYKKYVSLLEGRYLSNDRKGEVVLPKQQATKLGVKVGDKINAVAQTKDGQPVQVPLEVVGIGEIELFATFSFAPTYVDLATAQELIGFQAGEATDLVVYLKDRQNAEQELTALTDKLAASGLSASDVKLSTWKDMGGFVLSTVNIEIMMFYACIAILLVIIAILITNIVLMMGLERRQEVGTLRAIGFNRSRIVQIFLGEILLITAIFFAIGAACGLLVNYIFSQVGLPIFSPLSNITGKMLYLNFDVAQVVPALLVVFGIALLSALYPSLKSASLSPVEALKEVS</sequence>
<evidence type="ECO:0000256" key="5">
    <source>
        <dbReference type="ARBA" id="ARBA00022989"/>
    </source>
</evidence>
<organism evidence="10 11">
    <name type="scientific">Tumebacillus lipolyticus</name>
    <dbReference type="NCBI Taxonomy" id="1280370"/>
    <lineage>
        <taxon>Bacteria</taxon>
        <taxon>Bacillati</taxon>
        <taxon>Bacillota</taxon>
        <taxon>Bacilli</taxon>
        <taxon>Bacillales</taxon>
        <taxon>Alicyclobacillaceae</taxon>
        <taxon>Tumebacillus</taxon>
    </lineage>
</organism>
<comment type="subcellular location">
    <subcellularLocation>
        <location evidence="1">Cell membrane</location>
        <topology evidence="1">Multi-pass membrane protein</topology>
    </subcellularLocation>
</comment>
<dbReference type="Pfam" id="PF12704">
    <property type="entry name" value="MacB_PCD"/>
    <property type="match status" value="1"/>
</dbReference>
<accession>A0ABW4ZUG4</accession>
<dbReference type="Proteomes" id="UP001597343">
    <property type="component" value="Unassembled WGS sequence"/>
</dbReference>
<keyword evidence="4 7" id="KW-0812">Transmembrane</keyword>
<feature type="transmembrane region" description="Helical" evidence="7">
    <location>
        <begin position="326"/>
        <end position="356"/>
    </location>
</feature>
<keyword evidence="11" id="KW-1185">Reference proteome</keyword>
<name>A0ABW4ZUG4_9BACL</name>